<evidence type="ECO:0000256" key="4">
    <source>
        <dbReference type="ARBA" id="ARBA00022561"/>
    </source>
</evidence>
<organism evidence="6">
    <name type="scientific">Dulem virus 183</name>
    <dbReference type="NCBI Taxonomy" id="3145660"/>
    <lineage>
        <taxon>Viruses</taxon>
        <taxon>Monodnaviria</taxon>
        <taxon>Sangervirae</taxon>
        <taxon>Phixviricota</taxon>
        <taxon>Malgrandaviricetes</taxon>
        <taxon>Petitvirales</taxon>
        <taxon>Microviridae</taxon>
        <taxon>Microvirus</taxon>
    </lineage>
</organism>
<dbReference type="Gene3D" id="2.60.169.10">
    <property type="entry name" value="Microviridae F protein"/>
    <property type="match status" value="2"/>
</dbReference>
<evidence type="ECO:0000313" key="6">
    <source>
        <dbReference type="EMBL" id="XCD08562.1"/>
    </source>
</evidence>
<dbReference type="GO" id="GO:0039615">
    <property type="term" value="C:T=1 icosahedral viral capsid"/>
    <property type="evidence" value="ECO:0007669"/>
    <property type="project" value="UniProtKB-KW"/>
</dbReference>
<evidence type="ECO:0000256" key="2">
    <source>
        <dbReference type="ARBA" id="ARBA00009963"/>
    </source>
</evidence>
<keyword evidence="4" id="KW-0167">Capsid protein</keyword>
<evidence type="ECO:0000256" key="5">
    <source>
        <dbReference type="ARBA" id="ARBA00022844"/>
    </source>
</evidence>
<reference evidence="6" key="1">
    <citation type="submission" date="2024-03" db="EMBL/GenBank/DDBJ databases">
        <title>Diverse circular DNA viruses in blood, oral, and fecal samples of captive lemurs.</title>
        <authorList>
            <person name="Paietta E.N."/>
            <person name="Kraberger S."/>
            <person name="Lund M.C."/>
            <person name="Custer J.M."/>
            <person name="Vargas K.M."/>
            <person name="Ehmke E.E."/>
            <person name="Yoder A.D."/>
            <person name="Varsani A."/>
        </authorList>
    </citation>
    <scope>NUCLEOTIDE SEQUENCE</scope>
    <source>
        <strain evidence="6">Duke_43SS_63</strain>
    </source>
</reference>
<accession>A0AAU8BC50</accession>
<evidence type="ECO:0000256" key="3">
    <source>
        <dbReference type="ARBA" id="ARBA00022431"/>
    </source>
</evidence>
<sequence length="572" mass="64004">MNRNSNSRFAQAPQVNIQRSAFDRSSGHKTTFNAGKLVPIYVDEVLPGDTFEMKTSAIIRGSTPIFPVMDNANLDIYFFFVPNRLVWDHWKEFNGENTTSKWEQTVEYSIPQMAPPLSNGSVVGWEKGTLADYMGIPTMVGPGASQTNPEYSVNHLPFRAYCLIWNEWFRDQNLQDPVLIDTGDSQTNGSHLVPENNPNKTAIYQAALAGANLLPVNKYFDYFTGALPEPQKGPDVLLPLGNTAPIITMETPNKTMGTNPVTFSSSAFTELGKTYNLSIQATGVGKGKLAHDNAAATTLGAQSAIPNNLAADLGNATAATINELRLAFQLQKLYERDARGGTRYIEILKSHFGVTSPDARLQRPEYLGGERIPINIDQVIQTSGTAEGTTPQGNTGAYSLTGNQGSYFKHSFVEHGYVLGLACVRTEHTYQQGLEKIWNRKNRFDFYWPALANIGEQAILNKEIYLQPIKSMNEEAFGYQEAWAEYRYKPSRVSSAFRSNVTRSLDAWHYADYYEDLPILSAEWIQETYKNVDRTLAVQSTLEDQYIADFWFKCKCTRPMPIYSIPGLIDHH</sequence>
<dbReference type="GO" id="GO:0005198">
    <property type="term" value="F:structural molecule activity"/>
    <property type="evidence" value="ECO:0007669"/>
    <property type="project" value="InterPro"/>
</dbReference>
<comment type="similarity">
    <text evidence="2">Belongs to the microviridae F protein family.</text>
</comment>
<protein>
    <submittedName>
        <fullName evidence="6">Major capsid protein</fullName>
    </submittedName>
</protein>
<dbReference type="InterPro" id="IPR016184">
    <property type="entry name" value="Capsid/spike_ssDNA_virus"/>
</dbReference>
<evidence type="ECO:0000256" key="1">
    <source>
        <dbReference type="ARBA" id="ARBA00004328"/>
    </source>
</evidence>
<dbReference type="Pfam" id="PF02305">
    <property type="entry name" value="Phage_F"/>
    <property type="match status" value="1"/>
</dbReference>
<dbReference type="EMBL" id="PP511891">
    <property type="protein sequence ID" value="XCD08562.1"/>
    <property type="molecule type" value="Genomic_DNA"/>
</dbReference>
<comment type="subcellular location">
    <subcellularLocation>
        <location evidence="1">Virion</location>
    </subcellularLocation>
</comment>
<dbReference type="InterPro" id="IPR037002">
    <property type="entry name" value="Microviridae_protein_F_sf"/>
</dbReference>
<name>A0AAU8BC50_9VIRU</name>
<keyword evidence="5" id="KW-0946">Virion</keyword>
<proteinExistence type="inferred from homology"/>
<dbReference type="InterPro" id="IPR003514">
    <property type="entry name" value="Microviridae_protein_F"/>
</dbReference>
<dbReference type="SUPFAM" id="SSF88645">
    <property type="entry name" value="ssDNA viruses"/>
    <property type="match status" value="1"/>
</dbReference>
<keyword evidence="3" id="KW-1140">T=1 icosahedral capsid protein</keyword>